<evidence type="ECO:0000259" key="8">
    <source>
        <dbReference type="PROSITE" id="PS50146"/>
    </source>
</evidence>
<dbReference type="EMBL" id="BAAAHD010000005">
    <property type="protein sequence ID" value="GAA0548123.1"/>
    <property type="molecule type" value="Genomic_DNA"/>
</dbReference>
<dbReference type="SUPFAM" id="SSF111331">
    <property type="entry name" value="NAD kinase/diacylglycerol kinase-like"/>
    <property type="match status" value="1"/>
</dbReference>
<organism evidence="10 11">
    <name type="scientific">Actinomadura livida</name>
    <dbReference type="NCBI Taxonomy" id="79909"/>
    <lineage>
        <taxon>Bacteria</taxon>
        <taxon>Bacillati</taxon>
        <taxon>Actinomycetota</taxon>
        <taxon>Actinomycetes</taxon>
        <taxon>Streptosporangiales</taxon>
        <taxon>Thermomonosporaceae</taxon>
        <taxon>Actinomadura</taxon>
    </lineage>
</organism>
<protein>
    <submittedName>
        <fullName evidence="9">Bifunctional phosphatase PAP2/diacylglycerol kinase family protein</fullName>
    </submittedName>
    <submittedName>
        <fullName evidence="10">Undecaprenyl-diphosphatase</fullName>
        <ecNumber evidence="10">3.6.1.27</ecNumber>
    </submittedName>
</protein>
<evidence type="ECO:0000256" key="2">
    <source>
        <dbReference type="ARBA" id="ARBA00022475"/>
    </source>
</evidence>
<dbReference type="CDD" id="cd01610">
    <property type="entry name" value="PAP2_like"/>
    <property type="match status" value="1"/>
</dbReference>
<evidence type="ECO:0000256" key="4">
    <source>
        <dbReference type="ARBA" id="ARBA00022801"/>
    </source>
</evidence>
<dbReference type="Pfam" id="PF01569">
    <property type="entry name" value="PAP2"/>
    <property type="match status" value="1"/>
</dbReference>
<feature type="compositionally biased region" description="Pro residues" evidence="7">
    <location>
        <begin position="17"/>
        <end position="30"/>
    </location>
</feature>
<dbReference type="Gene3D" id="2.60.200.40">
    <property type="match status" value="1"/>
</dbReference>
<evidence type="ECO:0000313" key="11">
    <source>
        <dbReference type="Proteomes" id="UP000549343"/>
    </source>
</evidence>
<keyword evidence="5" id="KW-1133">Transmembrane helix</keyword>
<dbReference type="InterPro" id="IPR000326">
    <property type="entry name" value="PAP2/HPO"/>
</dbReference>
<reference evidence="9" key="3">
    <citation type="submission" date="2023-12" db="EMBL/GenBank/DDBJ databases">
        <authorList>
            <person name="Sun Q."/>
            <person name="Inoue M."/>
        </authorList>
    </citation>
    <scope>NUCLEOTIDE SEQUENCE</scope>
    <source>
        <strain evidence="9">JCM 10667</strain>
    </source>
</reference>
<dbReference type="Gene3D" id="3.40.50.10330">
    <property type="entry name" value="Probable inorganic polyphosphate/atp-NAD kinase, domain 1"/>
    <property type="match status" value="1"/>
</dbReference>
<keyword evidence="9" id="KW-0418">Kinase</keyword>
<keyword evidence="4 10" id="KW-0378">Hydrolase</keyword>
<dbReference type="Pfam" id="PF00781">
    <property type="entry name" value="DAGK_cat"/>
    <property type="match status" value="1"/>
</dbReference>
<dbReference type="PANTHER" id="PTHR14969">
    <property type="entry name" value="SPHINGOSINE-1-PHOSPHATE PHOSPHOHYDROLASE"/>
    <property type="match status" value="1"/>
</dbReference>
<keyword evidence="12" id="KW-1185">Reference proteome</keyword>
<keyword evidence="3" id="KW-0812">Transmembrane</keyword>
<accession>A0A7W7IIY4</accession>
<keyword evidence="2" id="KW-1003">Cell membrane</keyword>
<evidence type="ECO:0000256" key="3">
    <source>
        <dbReference type="ARBA" id="ARBA00022692"/>
    </source>
</evidence>
<keyword evidence="9" id="KW-0808">Transferase</keyword>
<evidence type="ECO:0000256" key="1">
    <source>
        <dbReference type="ARBA" id="ARBA00004651"/>
    </source>
</evidence>
<evidence type="ECO:0000256" key="6">
    <source>
        <dbReference type="ARBA" id="ARBA00023136"/>
    </source>
</evidence>
<sequence>MRVNHSAHPTAQRRPPAWRPPGWRRPPPPEPRSRFHRSRTLRRLGRIDRWAFDGVAAAHLPGLEYVLPRLSRFADHGVLWFTSAGVMGLSGGARLRRAALRGSLAIAVASPAVNLLGKQAFRRKRPVVDLVPPIRIRWKLPTSHAFPSGHSASAAAFATGVAMEAPRSVAVPAAATAAAVAFSRVYTGAHYPGDVLAGVGIGMLAALGTRTVWPAHPPAARVTPAEDTVTGRDLGELVADDGRGVVAVVNRAAGGGDAPVGMAGGILPSRADFAVEILERELPAAEIVTFTAGDDADKVFGEAAGRASVLAVVGGDGTVNAAARAALDHDVPLLVVPGGTFDHFSRALGMASATEAISAYRDGRLGRVDVAYLTPAGGRRGQDEEHIFLNTAGFGAYTELLERRARLERRIGKWPALAVAAVRTLRHSEPVDLFVDGRERRVWLAFVGNCLYGARGTTPNWRERLDDGWLDIRTVSTGRRVPRVRAVAAVLAGHLHITPGYRAWKATALELASPAGGLRIARDGELTSLPAKLRFGKHAGALTVFCPAEALR</sequence>
<evidence type="ECO:0000313" key="12">
    <source>
        <dbReference type="Proteomes" id="UP001501427"/>
    </source>
</evidence>
<evidence type="ECO:0000313" key="10">
    <source>
        <dbReference type="EMBL" id="MBB4777884.1"/>
    </source>
</evidence>
<dbReference type="RefSeq" id="WP_184888628.1">
    <property type="nucleotide sequence ID" value="NZ_BAAAHD010000005.1"/>
</dbReference>
<name>A0A7W7IIY4_9ACTN</name>
<dbReference type="Proteomes" id="UP000549343">
    <property type="component" value="Unassembled WGS sequence"/>
</dbReference>
<keyword evidence="6" id="KW-0472">Membrane</keyword>
<dbReference type="GO" id="GO:0005886">
    <property type="term" value="C:plasma membrane"/>
    <property type="evidence" value="ECO:0007669"/>
    <property type="project" value="UniProtKB-SubCell"/>
</dbReference>
<dbReference type="InterPro" id="IPR036938">
    <property type="entry name" value="PAP2/HPO_sf"/>
</dbReference>
<dbReference type="SUPFAM" id="SSF48317">
    <property type="entry name" value="Acid phosphatase/Vanadium-dependent haloperoxidase"/>
    <property type="match status" value="1"/>
</dbReference>
<dbReference type="InterPro" id="IPR017438">
    <property type="entry name" value="ATP-NAD_kinase_N"/>
</dbReference>
<evidence type="ECO:0000256" key="7">
    <source>
        <dbReference type="SAM" id="MobiDB-lite"/>
    </source>
</evidence>
<dbReference type="SMART" id="SM00014">
    <property type="entry name" value="acidPPc"/>
    <property type="match status" value="1"/>
</dbReference>
<feature type="region of interest" description="Disordered" evidence="7">
    <location>
        <begin position="1"/>
        <end position="36"/>
    </location>
</feature>
<comment type="subcellular location">
    <subcellularLocation>
        <location evidence="1">Cell membrane</location>
        <topology evidence="1">Multi-pass membrane protein</topology>
    </subcellularLocation>
</comment>
<dbReference type="InterPro" id="IPR001206">
    <property type="entry name" value="Diacylglycerol_kinase_cat_dom"/>
</dbReference>
<comment type="caution">
    <text evidence="10">The sequence shown here is derived from an EMBL/GenBank/DDBJ whole genome shotgun (WGS) entry which is preliminary data.</text>
</comment>
<dbReference type="PANTHER" id="PTHR14969:SF62">
    <property type="entry name" value="DECAPRENYLPHOSPHORYL-5-PHOSPHORIBOSE PHOSPHATASE RV3807C-RELATED"/>
    <property type="match status" value="1"/>
</dbReference>
<reference evidence="10 11" key="2">
    <citation type="submission" date="2020-08" db="EMBL/GenBank/DDBJ databases">
        <title>Sequencing the genomes of 1000 actinobacteria strains.</title>
        <authorList>
            <person name="Klenk H.-P."/>
        </authorList>
    </citation>
    <scope>NUCLEOTIDE SEQUENCE [LARGE SCALE GENOMIC DNA]</scope>
    <source>
        <strain evidence="10 11">DSM 44772</strain>
    </source>
</reference>
<dbReference type="Gene3D" id="1.20.144.10">
    <property type="entry name" value="Phosphatidic acid phosphatase type 2/haloperoxidase"/>
    <property type="match status" value="1"/>
</dbReference>
<feature type="domain" description="DAGKc" evidence="8">
    <location>
        <begin position="294"/>
        <end position="377"/>
    </location>
</feature>
<dbReference type="GO" id="GO:0050380">
    <property type="term" value="F:undecaprenyl-diphosphatase activity"/>
    <property type="evidence" value="ECO:0007669"/>
    <property type="project" value="UniProtKB-EC"/>
</dbReference>
<dbReference type="InterPro" id="IPR016064">
    <property type="entry name" value="NAD/diacylglycerol_kinase_sf"/>
</dbReference>
<dbReference type="EC" id="3.6.1.27" evidence="10"/>
<proteinExistence type="predicted"/>
<evidence type="ECO:0000313" key="9">
    <source>
        <dbReference type="EMBL" id="GAA0548123.1"/>
    </source>
</evidence>
<dbReference type="PROSITE" id="PS50146">
    <property type="entry name" value="DAGK"/>
    <property type="match status" value="1"/>
</dbReference>
<dbReference type="EMBL" id="JACHMV010000001">
    <property type="protein sequence ID" value="MBB4777884.1"/>
    <property type="molecule type" value="Genomic_DNA"/>
</dbReference>
<dbReference type="GO" id="GO:0016301">
    <property type="term" value="F:kinase activity"/>
    <property type="evidence" value="ECO:0007669"/>
    <property type="project" value="UniProtKB-KW"/>
</dbReference>
<dbReference type="AlphaFoldDB" id="A0A7W7IIY4"/>
<evidence type="ECO:0000256" key="5">
    <source>
        <dbReference type="ARBA" id="ARBA00022989"/>
    </source>
</evidence>
<reference evidence="9 12" key="1">
    <citation type="journal article" date="2019" name="Int. J. Syst. Evol. Microbiol.">
        <title>The Global Catalogue of Microorganisms (GCM) 10K type strain sequencing project: providing services to taxonomists for standard genome sequencing and annotation.</title>
        <authorList>
            <consortium name="The Broad Institute Genomics Platform"/>
            <consortium name="The Broad Institute Genome Sequencing Center for Infectious Disease"/>
            <person name="Wu L."/>
            <person name="Ma J."/>
        </authorList>
    </citation>
    <scope>NUCLEOTIDE SEQUENCE [LARGE SCALE GENOMIC DNA]</scope>
    <source>
        <strain evidence="9 12">JCM 10667</strain>
    </source>
</reference>
<dbReference type="Proteomes" id="UP001501427">
    <property type="component" value="Unassembled WGS sequence"/>
</dbReference>
<gene>
    <name evidence="10" type="ORF">F4557_006302</name>
    <name evidence="9" type="ORF">GCM10009546_07650</name>
</gene>